<name>A0ABX1VMR6_9PLAN</name>
<dbReference type="Proteomes" id="UP000609651">
    <property type="component" value="Unassembled WGS sequence"/>
</dbReference>
<feature type="region of interest" description="Disordered" evidence="1">
    <location>
        <begin position="93"/>
        <end position="123"/>
    </location>
</feature>
<dbReference type="InterPro" id="IPR025403">
    <property type="entry name" value="TgpA-like_C"/>
</dbReference>
<accession>A0ABX1VMR6</accession>
<protein>
    <recommendedName>
        <fullName evidence="2">Protein-glutamine gamma-glutamyltransferase-like C-terminal domain-containing protein</fullName>
    </recommendedName>
</protein>
<sequence>MAAARDAAAAGRYGDAVGILLGGLTDRVELAGLIRPRRGLTAREYLRAARPDAALHPALNTVVKVYEPLGYGRRPGRLEQYAEAEAAYLAGVSTRAAHDPAPGRDPAPITGRPSGTGESGTGE</sequence>
<feature type="domain" description="Protein-glutamine gamma-glutamyltransferase-like C-terminal" evidence="2">
    <location>
        <begin position="31"/>
        <end position="88"/>
    </location>
</feature>
<dbReference type="Pfam" id="PF13559">
    <property type="entry name" value="DUF4129"/>
    <property type="match status" value="1"/>
</dbReference>
<dbReference type="EMBL" id="WTPX01000339">
    <property type="protein sequence ID" value="NNJ28172.1"/>
    <property type="molecule type" value="Genomic_DNA"/>
</dbReference>
<evidence type="ECO:0000259" key="2">
    <source>
        <dbReference type="Pfam" id="PF13559"/>
    </source>
</evidence>
<keyword evidence="4" id="KW-1185">Reference proteome</keyword>
<evidence type="ECO:0000313" key="3">
    <source>
        <dbReference type="EMBL" id="NNJ28172.1"/>
    </source>
</evidence>
<comment type="caution">
    <text evidence="3">The sequence shown here is derived from an EMBL/GenBank/DDBJ whole genome shotgun (WGS) entry which is preliminary data.</text>
</comment>
<organism evidence="3 4">
    <name type="scientific">Alienimonas chondri</name>
    <dbReference type="NCBI Taxonomy" id="2681879"/>
    <lineage>
        <taxon>Bacteria</taxon>
        <taxon>Pseudomonadati</taxon>
        <taxon>Planctomycetota</taxon>
        <taxon>Planctomycetia</taxon>
        <taxon>Planctomycetales</taxon>
        <taxon>Planctomycetaceae</taxon>
        <taxon>Alienimonas</taxon>
    </lineage>
</organism>
<reference evidence="3 4" key="1">
    <citation type="journal article" date="2020" name="Syst. Appl. Microbiol.">
        <title>Alienimonas chondri sp. nov., a novel planctomycete isolated from the biofilm of the red alga Chondrus crispus.</title>
        <authorList>
            <person name="Vitorino I."/>
            <person name="Albuquerque L."/>
            <person name="Wiegand S."/>
            <person name="Kallscheuer N."/>
            <person name="da Costa M.S."/>
            <person name="Lobo-da-Cunha A."/>
            <person name="Jogler C."/>
            <person name="Lage O.M."/>
        </authorList>
    </citation>
    <scope>NUCLEOTIDE SEQUENCE [LARGE SCALE GENOMIC DNA]</scope>
    <source>
        <strain evidence="3 4">LzC2</strain>
    </source>
</reference>
<evidence type="ECO:0000256" key="1">
    <source>
        <dbReference type="SAM" id="MobiDB-lite"/>
    </source>
</evidence>
<evidence type="ECO:0000313" key="4">
    <source>
        <dbReference type="Proteomes" id="UP000609651"/>
    </source>
</evidence>
<gene>
    <name evidence="3" type="ORF">LzC2_42840</name>
</gene>
<proteinExistence type="predicted"/>